<feature type="compositionally biased region" description="Pro residues" evidence="1">
    <location>
        <begin position="265"/>
        <end position="275"/>
    </location>
</feature>
<dbReference type="AlphaFoldDB" id="A0AAV5VAQ0"/>
<feature type="region of interest" description="Disordered" evidence="1">
    <location>
        <begin position="254"/>
        <end position="289"/>
    </location>
</feature>
<evidence type="ECO:0000256" key="1">
    <source>
        <dbReference type="SAM" id="MobiDB-lite"/>
    </source>
</evidence>
<feature type="compositionally biased region" description="Basic and acidic residues" evidence="1">
    <location>
        <begin position="276"/>
        <end position="288"/>
    </location>
</feature>
<feature type="region of interest" description="Disordered" evidence="1">
    <location>
        <begin position="115"/>
        <end position="138"/>
    </location>
</feature>
<gene>
    <name evidence="2" type="ORF">PFISCL1PPCAC_7098</name>
</gene>
<feature type="non-terminal residue" evidence="2">
    <location>
        <position position="1"/>
    </location>
</feature>
<dbReference type="Proteomes" id="UP001432322">
    <property type="component" value="Unassembled WGS sequence"/>
</dbReference>
<evidence type="ECO:0000313" key="2">
    <source>
        <dbReference type="EMBL" id="GMT15801.1"/>
    </source>
</evidence>
<accession>A0AAV5VAQ0</accession>
<evidence type="ECO:0000313" key="3">
    <source>
        <dbReference type="Proteomes" id="UP001432322"/>
    </source>
</evidence>
<keyword evidence="3" id="KW-1185">Reference proteome</keyword>
<organism evidence="2 3">
    <name type="scientific">Pristionchus fissidentatus</name>
    <dbReference type="NCBI Taxonomy" id="1538716"/>
    <lineage>
        <taxon>Eukaryota</taxon>
        <taxon>Metazoa</taxon>
        <taxon>Ecdysozoa</taxon>
        <taxon>Nematoda</taxon>
        <taxon>Chromadorea</taxon>
        <taxon>Rhabditida</taxon>
        <taxon>Rhabditina</taxon>
        <taxon>Diplogasteromorpha</taxon>
        <taxon>Diplogasteroidea</taxon>
        <taxon>Neodiplogasteridae</taxon>
        <taxon>Pristionchus</taxon>
    </lineage>
</organism>
<feature type="non-terminal residue" evidence="2">
    <location>
        <position position="445"/>
    </location>
</feature>
<reference evidence="2" key="1">
    <citation type="submission" date="2023-10" db="EMBL/GenBank/DDBJ databases">
        <title>Genome assembly of Pristionchus species.</title>
        <authorList>
            <person name="Yoshida K."/>
            <person name="Sommer R.J."/>
        </authorList>
    </citation>
    <scope>NUCLEOTIDE SEQUENCE</scope>
    <source>
        <strain evidence="2">RS5133</strain>
    </source>
</reference>
<dbReference type="EMBL" id="BTSY01000002">
    <property type="protein sequence ID" value="GMT15801.1"/>
    <property type="molecule type" value="Genomic_DNA"/>
</dbReference>
<proteinExistence type="predicted"/>
<sequence>PTCGMDEEEPPVVPAKAVRRAKTEAIHNLHVMHQSALYGTHRRPSRRVRRAIDAAAADASKSTTNNGRFDYNLLVYHALTSRIVLEPNRGRSRSMRRHCAADMEMERRQWKSADGRLSHAECNTSRRGGVGEMEERGGEEERVMLMSIKEDASDAEEDPFDRLLYFFDQTIDPYVIPPHWENYVLRGRALLPEEEVHDHLNRQGMENGGRAMEGDEEENEHFLRYIFSPASGGRRMAAGQDDDAELTERLDSTLSGLRTARSVSPPRPPPPPPTPRQEREQANGRSTDKVTVAVMDSVAGTTREVNYKAQNELSRGKGKDADAIVATPRDEAANKVIYEIYQDPYAERNLMEVTAARIPSVQKAIVALFILIEGRDDTPCAADDDGIIVDSIVLVTSPMKVSRTSDVKRDLGGVQSINEKWNNGPLVRIFIAFASAQDALDAGQE</sequence>
<protein>
    <submittedName>
        <fullName evidence="2">Uncharacterized protein</fullName>
    </submittedName>
</protein>
<name>A0AAV5VAQ0_9BILA</name>
<comment type="caution">
    <text evidence="2">The sequence shown here is derived from an EMBL/GenBank/DDBJ whole genome shotgun (WGS) entry which is preliminary data.</text>
</comment>